<feature type="transmembrane region" description="Helical" evidence="5">
    <location>
        <begin position="142"/>
        <end position="165"/>
    </location>
</feature>
<keyword evidence="3 5" id="KW-1133">Transmembrane helix</keyword>
<feature type="transmembrane region" description="Helical" evidence="5">
    <location>
        <begin position="177"/>
        <end position="206"/>
    </location>
</feature>
<evidence type="ECO:0000256" key="4">
    <source>
        <dbReference type="ARBA" id="ARBA00023136"/>
    </source>
</evidence>
<evidence type="ECO:0000256" key="1">
    <source>
        <dbReference type="ARBA" id="ARBA00004141"/>
    </source>
</evidence>
<reference evidence="8" key="1">
    <citation type="journal article" date="2019" name="Int. J. Syst. Evol. Microbiol.">
        <title>The Global Catalogue of Microorganisms (GCM) 10K type strain sequencing project: providing services to taxonomists for standard genome sequencing and annotation.</title>
        <authorList>
            <consortium name="The Broad Institute Genomics Platform"/>
            <consortium name="The Broad Institute Genome Sequencing Center for Infectious Disease"/>
            <person name="Wu L."/>
            <person name="Ma J."/>
        </authorList>
    </citation>
    <scope>NUCLEOTIDE SEQUENCE [LARGE SCALE GENOMIC DNA]</scope>
    <source>
        <strain evidence="8">KACC 11299</strain>
    </source>
</reference>
<comment type="caution">
    <text evidence="7">The sequence shown here is derived from an EMBL/GenBank/DDBJ whole genome shotgun (WGS) entry which is preliminary data.</text>
</comment>
<dbReference type="RefSeq" id="WP_381442752.1">
    <property type="nucleotide sequence ID" value="NZ_JBHSNP010000010.1"/>
</dbReference>
<gene>
    <name evidence="7" type="ORF">ACFPTP_05180</name>
</gene>
<organism evidence="7 8">
    <name type="scientific">Sporosarcina koreensis</name>
    <dbReference type="NCBI Taxonomy" id="334735"/>
    <lineage>
        <taxon>Bacteria</taxon>
        <taxon>Bacillati</taxon>
        <taxon>Bacillota</taxon>
        <taxon>Bacilli</taxon>
        <taxon>Bacillales</taxon>
        <taxon>Caryophanaceae</taxon>
        <taxon>Sporosarcina</taxon>
    </lineage>
</organism>
<evidence type="ECO:0000256" key="5">
    <source>
        <dbReference type="SAM" id="Phobius"/>
    </source>
</evidence>
<feature type="domain" description="Yip1" evidence="6">
    <location>
        <begin position="6"/>
        <end position="193"/>
    </location>
</feature>
<keyword evidence="8" id="KW-1185">Reference proteome</keyword>
<sequence length="210" mass="22732">MNPLLSIWSRPTETLRYMLEKKSIGYGFLIFLLGAISTGVMATATAGWFNGLPLFLIVFLSIATTYGGSLIGWVIVSALYTWIGKWLGGTGRYSDMIHVTPASTIPMIWLAPMNFLILAIYGSRLFEVPTGNLGITNLPLGVYFLMNFISLGVSIYGTVISCKGIGLVHNFSAWRGLGVVAILMGIGIVLAIVFSLIIGMILFSLFSTFG</sequence>
<evidence type="ECO:0000313" key="7">
    <source>
        <dbReference type="EMBL" id="MFC5602603.1"/>
    </source>
</evidence>
<accession>A0ABW0TXN1</accession>
<name>A0ABW0TXN1_9BACL</name>
<keyword evidence="4 5" id="KW-0472">Membrane</keyword>
<evidence type="ECO:0000259" key="6">
    <source>
        <dbReference type="Pfam" id="PF04893"/>
    </source>
</evidence>
<dbReference type="InterPro" id="IPR006977">
    <property type="entry name" value="Yip1_dom"/>
</dbReference>
<feature type="transmembrane region" description="Helical" evidence="5">
    <location>
        <begin position="26"/>
        <end position="49"/>
    </location>
</feature>
<evidence type="ECO:0000313" key="8">
    <source>
        <dbReference type="Proteomes" id="UP001596071"/>
    </source>
</evidence>
<dbReference type="Pfam" id="PF04893">
    <property type="entry name" value="Yip1"/>
    <property type="match status" value="1"/>
</dbReference>
<dbReference type="Proteomes" id="UP001596071">
    <property type="component" value="Unassembled WGS sequence"/>
</dbReference>
<comment type="subcellular location">
    <subcellularLocation>
        <location evidence="1">Membrane</location>
        <topology evidence="1">Multi-pass membrane protein</topology>
    </subcellularLocation>
</comment>
<evidence type="ECO:0000256" key="3">
    <source>
        <dbReference type="ARBA" id="ARBA00022989"/>
    </source>
</evidence>
<protein>
    <submittedName>
        <fullName evidence="7">YIP1 family protein</fullName>
    </submittedName>
</protein>
<proteinExistence type="predicted"/>
<dbReference type="EMBL" id="JBHSNP010000010">
    <property type="protein sequence ID" value="MFC5602603.1"/>
    <property type="molecule type" value="Genomic_DNA"/>
</dbReference>
<keyword evidence="2 5" id="KW-0812">Transmembrane</keyword>
<evidence type="ECO:0000256" key="2">
    <source>
        <dbReference type="ARBA" id="ARBA00022692"/>
    </source>
</evidence>
<feature type="transmembrane region" description="Helical" evidence="5">
    <location>
        <begin position="55"/>
        <end position="83"/>
    </location>
</feature>
<feature type="transmembrane region" description="Helical" evidence="5">
    <location>
        <begin position="104"/>
        <end position="122"/>
    </location>
</feature>